<dbReference type="Pfam" id="PF13432">
    <property type="entry name" value="TPR_16"/>
    <property type="match status" value="2"/>
</dbReference>
<dbReference type="Pfam" id="PF17128">
    <property type="entry name" value="DUF5107"/>
    <property type="match status" value="1"/>
</dbReference>
<evidence type="ECO:0000259" key="2">
    <source>
        <dbReference type="Pfam" id="PF17128"/>
    </source>
</evidence>
<dbReference type="EMBL" id="JAKGSG010000054">
    <property type="protein sequence ID" value="MCF4123137.1"/>
    <property type="molecule type" value="Genomic_DNA"/>
</dbReference>
<organism evidence="3 4">
    <name type="scientific">Antribacter soli</name>
    <dbReference type="NCBI Taxonomy" id="2910976"/>
    <lineage>
        <taxon>Bacteria</taxon>
        <taxon>Bacillati</taxon>
        <taxon>Actinomycetota</taxon>
        <taxon>Actinomycetes</taxon>
        <taxon>Micrococcales</taxon>
        <taxon>Promicromonosporaceae</taxon>
        <taxon>Antribacter</taxon>
    </lineage>
</organism>
<feature type="domain" description="DUF5107" evidence="2">
    <location>
        <begin position="58"/>
        <end position="369"/>
    </location>
</feature>
<dbReference type="AlphaFoldDB" id="A0AA41UAW7"/>
<accession>A0AA41UAW7</accession>
<dbReference type="InterPro" id="IPR019734">
    <property type="entry name" value="TPR_rpt"/>
</dbReference>
<dbReference type="Proteomes" id="UP001165405">
    <property type="component" value="Unassembled WGS sequence"/>
</dbReference>
<dbReference type="InterPro" id="IPR033396">
    <property type="entry name" value="DUF5107"/>
</dbReference>
<keyword evidence="4" id="KW-1185">Reference proteome</keyword>
<dbReference type="SUPFAM" id="SSF48452">
    <property type="entry name" value="TPR-like"/>
    <property type="match status" value="2"/>
</dbReference>
<evidence type="ECO:0000313" key="3">
    <source>
        <dbReference type="EMBL" id="MCF4123137.1"/>
    </source>
</evidence>
<dbReference type="Gene3D" id="1.25.40.10">
    <property type="entry name" value="Tetratricopeptide repeat domain"/>
    <property type="match status" value="2"/>
</dbReference>
<dbReference type="PROSITE" id="PS50005">
    <property type="entry name" value="TPR"/>
    <property type="match status" value="1"/>
</dbReference>
<feature type="repeat" description="TPR" evidence="1">
    <location>
        <begin position="794"/>
        <end position="827"/>
    </location>
</feature>
<name>A0AA41UAW7_9MICO</name>
<evidence type="ECO:0000256" key="1">
    <source>
        <dbReference type="PROSITE-ProRule" id="PRU00339"/>
    </source>
</evidence>
<dbReference type="PANTHER" id="PTHR12558">
    <property type="entry name" value="CELL DIVISION CYCLE 16,23,27"/>
    <property type="match status" value="1"/>
</dbReference>
<comment type="caution">
    <text evidence="3">The sequence shown here is derived from an EMBL/GenBank/DDBJ whole genome shotgun (WGS) entry which is preliminary data.</text>
</comment>
<dbReference type="SMART" id="SM00028">
    <property type="entry name" value="TPR"/>
    <property type="match status" value="7"/>
</dbReference>
<sequence>MLEEESSLHLPPVPEDQAGAAVAAWREPVLIDTYAPAPPDRYPAYLEHRVYQGSSGRIYPLPFHERIEPAKRPRAWDAIHVENEWVRLMVLPELGGRIHVGLDKSNGYDFFYRNNVIKPALVGLAGPWISGGVEFNWPQHHRPATFLPVDSFIEHEDDGAVTVWCSDLDPFARMKGMHGIRLRPGSNLVEVRGRLFNRTQDVQTFLWWANAAARANDDYQSFFPTDVRFVADHAKRAVTAFPQADRPYYGVDYPARVGPARPDADRLDRYRNIPVPTSYMCLGSQDDFFGGYDHGVGGGFVHWADHRIAPGKKQWTWGSSPFGRAWDANLTDGDGPYVELMAGVYTDNQPDFTFLAPGETKAFSQFWYPFRLVGPVHQATLDAAVRLDISPGPDPQHGRGDDDAGSAGAVTHVRVGAAFTSARRDVELRLTDPHGEVVWSVRTDVDPARPVVKRLQLPGAYAATALTLAVSHEGTELVRWRHREAPADVVGPEPAREPAAPEAVATVEELHLTATHLEQYRHATRSPEPYWLEALRRDPQDSRANVALGVRRLRSGRYDEAERHLRAAVARLTRLNPNPADGEAFYQLARVLERTGRPTEAYDAYGKAAWTAAWRSPAWLAMARLDAARGDHDAALARARDVIAVDHGQLQARAVAVLALRRTGRAAEADELLRGTTAIDPLDWWARDLAGDPVDADAPTCVDIALEYVSVGELDSALRLLERAAGLPTAAGQVNVAPLALYHRADLLRQARRATEAEQAHAAARSADLTYCLASRPDDADMLRRTCAARPGDSRAWALLGHWLYAEHRHDDAVDAWRRSVDLDGGDAVVRRNLAVATVNVLGRPDEAAYWYERALEVSPDDPRLVYESDQLANRAGAPPQERLDRFTSLRHVVEQRDDLTITRAELLTALERADEALEVLRRRRFQPWEGGEGRVLGAWDEALLALARRALTDADPQRAVALLEEAFAPPATLGEGRHPLANCSHLWLTLGDARDAAGDPDGAREAWRQAAGFAGDFRTMSAMPYSEMTYYSVLAGRRLRDTATEAVLVDGLAAYVRELQDEPATVDYFATSLPAMLLFTEDVQATADTTVLLLQAQLAALAGARDRAAELLARVLDRDPVRVRALDVRRQLAAASAGTTATRHSPRSASTYRKA</sequence>
<reference evidence="3" key="1">
    <citation type="submission" date="2022-01" db="EMBL/GenBank/DDBJ databases">
        <title>Antribacter sp. nov., isolated from Guizhou of China.</title>
        <authorList>
            <person name="Chengliang C."/>
            <person name="Ya Z."/>
        </authorList>
    </citation>
    <scope>NUCLEOTIDE SEQUENCE</scope>
    <source>
        <strain evidence="3">KLBMP 9083</strain>
    </source>
</reference>
<proteinExistence type="predicted"/>
<protein>
    <submittedName>
        <fullName evidence="3">DUF5107 domain-containing protein</fullName>
    </submittedName>
</protein>
<keyword evidence="1" id="KW-0802">TPR repeat</keyword>
<dbReference type="InterPro" id="IPR011990">
    <property type="entry name" value="TPR-like_helical_dom_sf"/>
</dbReference>
<dbReference type="PANTHER" id="PTHR12558:SF13">
    <property type="entry name" value="CELL DIVISION CYCLE PROTEIN 27 HOMOLOG"/>
    <property type="match status" value="1"/>
</dbReference>
<dbReference type="RefSeq" id="WP_236090947.1">
    <property type="nucleotide sequence ID" value="NZ_JAKGSG010000054.1"/>
</dbReference>
<gene>
    <name evidence="3" type="ORF">L1785_19375</name>
</gene>
<evidence type="ECO:0000313" key="4">
    <source>
        <dbReference type="Proteomes" id="UP001165405"/>
    </source>
</evidence>